<name>A0A8C9XI31_SANLU</name>
<dbReference type="AlphaFoldDB" id="A0A8C9XI31"/>
<keyword evidence="2" id="KW-1185">Reference proteome</keyword>
<protein>
    <submittedName>
        <fullName evidence="1">Uncharacterized protein</fullName>
    </submittedName>
</protein>
<reference evidence="1" key="1">
    <citation type="submission" date="2025-08" db="UniProtKB">
        <authorList>
            <consortium name="Ensembl"/>
        </authorList>
    </citation>
    <scope>IDENTIFICATION</scope>
</reference>
<sequence>ISRTIMETFSVPDLGGLPPSTAVTSSVCLSFCSLSNDFFSTKNGILPASL</sequence>
<dbReference type="Ensembl" id="ENSSLUT00000010629.1">
    <property type="protein sequence ID" value="ENSSLUP00000010303.1"/>
    <property type="gene ID" value="ENSSLUG00000004862.1"/>
</dbReference>
<proteinExistence type="predicted"/>
<evidence type="ECO:0000313" key="2">
    <source>
        <dbReference type="Proteomes" id="UP000694568"/>
    </source>
</evidence>
<accession>A0A8C9XI31</accession>
<reference evidence="1" key="2">
    <citation type="submission" date="2025-09" db="UniProtKB">
        <authorList>
            <consortium name="Ensembl"/>
        </authorList>
    </citation>
    <scope>IDENTIFICATION</scope>
</reference>
<evidence type="ECO:0000313" key="1">
    <source>
        <dbReference type="Ensembl" id="ENSSLUP00000010303.1"/>
    </source>
</evidence>
<dbReference type="GeneTree" id="ENSGT00990000205184"/>
<organism evidence="1 2">
    <name type="scientific">Sander lucioperca</name>
    <name type="common">Pike-perch</name>
    <name type="synonym">Perca lucioperca</name>
    <dbReference type="NCBI Taxonomy" id="283035"/>
    <lineage>
        <taxon>Eukaryota</taxon>
        <taxon>Metazoa</taxon>
        <taxon>Chordata</taxon>
        <taxon>Craniata</taxon>
        <taxon>Vertebrata</taxon>
        <taxon>Euteleostomi</taxon>
        <taxon>Actinopterygii</taxon>
        <taxon>Neopterygii</taxon>
        <taxon>Teleostei</taxon>
        <taxon>Neoteleostei</taxon>
        <taxon>Acanthomorphata</taxon>
        <taxon>Eupercaria</taxon>
        <taxon>Perciformes</taxon>
        <taxon>Percoidei</taxon>
        <taxon>Percidae</taxon>
        <taxon>Luciopercinae</taxon>
        <taxon>Sander</taxon>
    </lineage>
</organism>
<dbReference type="Proteomes" id="UP000694568">
    <property type="component" value="Unplaced"/>
</dbReference>